<dbReference type="Pfam" id="PF13385">
    <property type="entry name" value="Laminin_G_3"/>
    <property type="match status" value="1"/>
</dbReference>
<dbReference type="AlphaFoldDB" id="A0A2N3I1I3"/>
<proteinExistence type="predicted"/>
<dbReference type="Proteomes" id="UP000233618">
    <property type="component" value="Unassembled WGS sequence"/>
</dbReference>
<dbReference type="GO" id="GO:0005975">
    <property type="term" value="P:carbohydrate metabolic process"/>
    <property type="evidence" value="ECO:0007669"/>
    <property type="project" value="UniProtKB-ARBA"/>
</dbReference>
<sequence length="225" mass="25751">MKITPILLVLFFMYFPFSGNGQNSEKKSTVKFHTEWLVADLLQQNSKQIKILGQPKLVDSPYGKAVSFNGSSDALILQEMPLKSMKEFTVEMIFCPDINASFEQRILHIGEVLGNRMLLEIRAVTDIWYFDGFAASGNDKKALINEQLTHQLGQWYHVALVVRPNSLTTFVNGKKELSESFSYQPIETGNCSIGVRLNKRSWFKGMIYKIRIVPQQLNPDDFMIY</sequence>
<name>A0A2N3I1I3_9BACT</name>
<dbReference type="InterPro" id="IPR013320">
    <property type="entry name" value="ConA-like_dom_sf"/>
</dbReference>
<gene>
    <name evidence="1" type="ORF">BZG01_14680</name>
</gene>
<protein>
    <recommendedName>
        <fullName evidence="3">LamG-like jellyroll fold domain-containing protein</fullName>
    </recommendedName>
</protein>
<evidence type="ECO:0000313" key="1">
    <source>
        <dbReference type="EMBL" id="PKQ64127.1"/>
    </source>
</evidence>
<dbReference type="RefSeq" id="WP_101310603.1">
    <property type="nucleotide sequence ID" value="NZ_MVDE01000024.1"/>
</dbReference>
<dbReference type="SUPFAM" id="SSF49899">
    <property type="entry name" value="Concanavalin A-like lectins/glucanases"/>
    <property type="match status" value="1"/>
</dbReference>
<dbReference type="EMBL" id="MVDE01000024">
    <property type="protein sequence ID" value="PKQ64127.1"/>
    <property type="molecule type" value="Genomic_DNA"/>
</dbReference>
<reference evidence="1 2" key="1">
    <citation type="journal article" date="2017" name="Front. Microbiol.">
        <title>Labilibaculum manganireducens gen. nov., sp. nov. and Labilibaculum filiforme sp. nov., Novel Bacteroidetes Isolated from Subsurface Sediments of the Baltic Sea.</title>
        <authorList>
            <person name="Vandieken V."/>
            <person name="Marshall I.P."/>
            <person name="Niemann H."/>
            <person name="Engelen B."/>
            <person name="Cypionka H."/>
        </authorList>
    </citation>
    <scope>NUCLEOTIDE SEQUENCE [LARGE SCALE GENOMIC DNA]</scope>
    <source>
        <strain evidence="1 2">59.10-2M</strain>
    </source>
</reference>
<organism evidence="1 2">
    <name type="scientific">Labilibaculum manganireducens</name>
    <dbReference type="NCBI Taxonomy" id="1940525"/>
    <lineage>
        <taxon>Bacteria</taxon>
        <taxon>Pseudomonadati</taxon>
        <taxon>Bacteroidota</taxon>
        <taxon>Bacteroidia</taxon>
        <taxon>Marinilabiliales</taxon>
        <taxon>Marinifilaceae</taxon>
        <taxon>Labilibaculum</taxon>
    </lineage>
</organism>
<evidence type="ECO:0000313" key="2">
    <source>
        <dbReference type="Proteomes" id="UP000233618"/>
    </source>
</evidence>
<accession>A0A2N3I1I3</accession>
<evidence type="ECO:0008006" key="3">
    <source>
        <dbReference type="Google" id="ProtNLM"/>
    </source>
</evidence>
<keyword evidence="2" id="KW-1185">Reference proteome</keyword>
<dbReference type="Gene3D" id="2.60.120.200">
    <property type="match status" value="1"/>
</dbReference>
<comment type="caution">
    <text evidence="1">The sequence shown here is derived from an EMBL/GenBank/DDBJ whole genome shotgun (WGS) entry which is preliminary data.</text>
</comment>
<dbReference type="GO" id="GO:0004553">
    <property type="term" value="F:hydrolase activity, hydrolyzing O-glycosyl compounds"/>
    <property type="evidence" value="ECO:0007669"/>
    <property type="project" value="UniProtKB-ARBA"/>
</dbReference>